<evidence type="ECO:0000313" key="3">
    <source>
        <dbReference type="Proteomes" id="UP000265520"/>
    </source>
</evidence>
<sequence length="24" mass="2668">MLALSNRNVSSEEDGWVWSLSDDG</sequence>
<feature type="non-terminal residue" evidence="2">
    <location>
        <position position="24"/>
    </location>
</feature>
<name>A0A392WAH8_9FABA</name>
<dbReference type="AlphaFoldDB" id="A0A392WAH8"/>
<protein>
    <submittedName>
        <fullName evidence="2">Uncharacterized protein</fullName>
    </submittedName>
</protein>
<dbReference type="Proteomes" id="UP000265520">
    <property type="component" value="Unassembled WGS sequence"/>
</dbReference>
<evidence type="ECO:0000256" key="1">
    <source>
        <dbReference type="SAM" id="MobiDB-lite"/>
    </source>
</evidence>
<evidence type="ECO:0000313" key="2">
    <source>
        <dbReference type="EMBL" id="MCI97644.1"/>
    </source>
</evidence>
<comment type="caution">
    <text evidence="2">The sequence shown here is derived from an EMBL/GenBank/DDBJ whole genome shotgun (WGS) entry which is preliminary data.</text>
</comment>
<organism evidence="2 3">
    <name type="scientific">Trifolium medium</name>
    <dbReference type="NCBI Taxonomy" id="97028"/>
    <lineage>
        <taxon>Eukaryota</taxon>
        <taxon>Viridiplantae</taxon>
        <taxon>Streptophyta</taxon>
        <taxon>Embryophyta</taxon>
        <taxon>Tracheophyta</taxon>
        <taxon>Spermatophyta</taxon>
        <taxon>Magnoliopsida</taxon>
        <taxon>eudicotyledons</taxon>
        <taxon>Gunneridae</taxon>
        <taxon>Pentapetalae</taxon>
        <taxon>rosids</taxon>
        <taxon>fabids</taxon>
        <taxon>Fabales</taxon>
        <taxon>Fabaceae</taxon>
        <taxon>Papilionoideae</taxon>
        <taxon>50 kb inversion clade</taxon>
        <taxon>NPAAA clade</taxon>
        <taxon>Hologalegina</taxon>
        <taxon>IRL clade</taxon>
        <taxon>Trifolieae</taxon>
        <taxon>Trifolium</taxon>
    </lineage>
</organism>
<proteinExistence type="predicted"/>
<accession>A0A392WAH8</accession>
<reference evidence="2 3" key="1">
    <citation type="journal article" date="2018" name="Front. Plant Sci.">
        <title>Red Clover (Trifolium pratense) and Zigzag Clover (T. medium) - A Picture of Genomic Similarities and Differences.</title>
        <authorList>
            <person name="Dluhosova J."/>
            <person name="Istvanek J."/>
            <person name="Nedelnik J."/>
            <person name="Repkova J."/>
        </authorList>
    </citation>
    <scope>NUCLEOTIDE SEQUENCE [LARGE SCALE GENOMIC DNA]</scope>
    <source>
        <strain evidence="3">cv. 10/8</strain>
        <tissue evidence="2">Leaf</tissue>
    </source>
</reference>
<feature type="region of interest" description="Disordered" evidence="1">
    <location>
        <begin position="1"/>
        <end position="24"/>
    </location>
</feature>
<dbReference type="EMBL" id="LXQA011450169">
    <property type="protein sequence ID" value="MCI97644.1"/>
    <property type="molecule type" value="Genomic_DNA"/>
</dbReference>
<keyword evidence="3" id="KW-1185">Reference proteome</keyword>